<reference evidence="2" key="1">
    <citation type="submission" date="2021-06" db="EMBL/GenBank/DDBJ databases">
        <authorList>
            <person name="Kallberg Y."/>
            <person name="Tangrot J."/>
            <person name="Rosling A."/>
        </authorList>
    </citation>
    <scope>NUCLEOTIDE SEQUENCE</scope>
    <source>
        <strain evidence="2">CL551</strain>
    </source>
</reference>
<gene>
    <name evidence="2" type="ORF">AMORRO_LOCUS11987</name>
</gene>
<evidence type="ECO:0000313" key="3">
    <source>
        <dbReference type="Proteomes" id="UP000789342"/>
    </source>
</evidence>
<feature type="non-terminal residue" evidence="2">
    <location>
        <position position="137"/>
    </location>
</feature>
<dbReference type="EMBL" id="CAJVPV010016510">
    <property type="protein sequence ID" value="CAG8698569.1"/>
    <property type="molecule type" value="Genomic_DNA"/>
</dbReference>
<protein>
    <submittedName>
        <fullName evidence="2">10901_t:CDS:1</fullName>
    </submittedName>
</protein>
<proteinExistence type="predicted"/>
<accession>A0A9N9N385</accession>
<feature type="region of interest" description="Disordered" evidence="1">
    <location>
        <begin position="65"/>
        <end position="84"/>
    </location>
</feature>
<organism evidence="2 3">
    <name type="scientific">Acaulospora morrowiae</name>
    <dbReference type="NCBI Taxonomy" id="94023"/>
    <lineage>
        <taxon>Eukaryota</taxon>
        <taxon>Fungi</taxon>
        <taxon>Fungi incertae sedis</taxon>
        <taxon>Mucoromycota</taxon>
        <taxon>Glomeromycotina</taxon>
        <taxon>Glomeromycetes</taxon>
        <taxon>Diversisporales</taxon>
        <taxon>Acaulosporaceae</taxon>
        <taxon>Acaulospora</taxon>
    </lineage>
</organism>
<name>A0A9N9N385_9GLOM</name>
<evidence type="ECO:0000256" key="1">
    <source>
        <dbReference type="SAM" id="MobiDB-lite"/>
    </source>
</evidence>
<feature type="compositionally biased region" description="Basic and acidic residues" evidence="1">
    <location>
        <begin position="72"/>
        <end position="84"/>
    </location>
</feature>
<comment type="caution">
    <text evidence="2">The sequence shown here is derived from an EMBL/GenBank/DDBJ whole genome shotgun (WGS) entry which is preliminary data.</text>
</comment>
<keyword evidence="3" id="KW-1185">Reference proteome</keyword>
<sequence length="137" mass="15829">VAFHPHHPNVIFWSLYLVDKVFNSGLLGLCELSELRSREKRSSQPRRLSHTHTSMITYFHFVHPKNSKPHAKPTDQENKISRETDGKVTRVFTMMKIKKSCHFRIHCAHLYTTTEEADLPTYCTYAPAPAPSVDHNT</sequence>
<evidence type="ECO:0000313" key="2">
    <source>
        <dbReference type="EMBL" id="CAG8698569.1"/>
    </source>
</evidence>
<dbReference type="Proteomes" id="UP000789342">
    <property type="component" value="Unassembled WGS sequence"/>
</dbReference>
<dbReference type="AlphaFoldDB" id="A0A9N9N385"/>